<dbReference type="PANTHER" id="PTHR45647">
    <property type="entry name" value="OS02G0152300 PROTEIN"/>
    <property type="match status" value="1"/>
</dbReference>
<evidence type="ECO:0000259" key="4">
    <source>
        <dbReference type="PROSITE" id="PS50011"/>
    </source>
</evidence>
<dbReference type="InterPro" id="IPR011009">
    <property type="entry name" value="Kinase-like_dom_sf"/>
</dbReference>
<dbReference type="Gene3D" id="1.10.510.10">
    <property type="entry name" value="Transferase(Phosphotransferase) domain 1"/>
    <property type="match status" value="1"/>
</dbReference>
<dbReference type="GO" id="GO:0061630">
    <property type="term" value="F:ubiquitin protein ligase activity"/>
    <property type="evidence" value="ECO:0007669"/>
    <property type="project" value="UniProtKB-EC"/>
</dbReference>
<comment type="catalytic activity">
    <reaction evidence="1">
        <text>S-ubiquitinyl-[E2 ubiquitin-conjugating enzyme]-L-cysteine + [acceptor protein]-L-lysine = [E2 ubiquitin-conjugating enzyme]-L-cysteine + N(6)-ubiquitinyl-[acceptor protein]-L-lysine.</text>
        <dbReference type="EC" id="2.3.2.27"/>
    </reaction>
</comment>
<dbReference type="InterPro" id="IPR051348">
    <property type="entry name" value="U-box_ubiquitin_ligases"/>
</dbReference>
<evidence type="ECO:0000256" key="2">
    <source>
        <dbReference type="ARBA" id="ARBA00012483"/>
    </source>
</evidence>
<dbReference type="AlphaFoldDB" id="M8BT44"/>
<dbReference type="EnsemblPlants" id="EMT24968">
    <property type="protein sequence ID" value="EMT24968"/>
    <property type="gene ID" value="F775_43475"/>
</dbReference>
<dbReference type="PANTHER" id="PTHR45647:SF18">
    <property type="entry name" value="U-BOX DOMAIN-CONTAINING PROTEIN 33"/>
    <property type="match status" value="1"/>
</dbReference>
<accession>M8BT44</accession>
<reference evidence="5" key="1">
    <citation type="submission" date="2015-06" db="UniProtKB">
        <authorList>
            <consortium name="EnsemblPlants"/>
        </authorList>
    </citation>
    <scope>IDENTIFICATION</scope>
</reference>
<dbReference type="GO" id="GO:0005524">
    <property type="term" value="F:ATP binding"/>
    <property type="evidence" value="ECO:0007669"/>
    <property type="project" value="InterPro"/>
</dbReference>
<sequence length="66" mass="7436">MDGLTKGLPWKDRTRILAEQHSALAHLHCRRPHAIIHADLKLMNILLGARNVSRLGDFGTARIVQM</sequence>
<evidence type="ECO:0000256" key="1">
    <source>
        <dbReference type="ARBA" id="ARBA00000900"/>
    </source>
</evidence>
<dbReference type="GO" id="GO:0004672">
    <property type="term" value="F:protein kinase activity"/>
    <property type="evidence" value="ECO:0007669"/>
    <property type="project" value="InterPro"/>
</dbReference>
<proteinExistence type="predicted"/>
<dbReference type="InterPro" id="IPR000719">
    <property type="entry name" value="Prot_kinase_dom"/>
</dbReference>
<dbReference type="EC" id="2.3.2.27" evidence="2"/>
<name>M8BT44_AEGTA</name>
<feature type="domain" description="Protein kinase" evidence="4">
    <location>
        <begin position="1"/>
        <end position="66"/>
    </location>
</feature>
<dbReference type="InterPro" id="IPR008271">
    <property type="entry name" value="Ser/Thr_kinase_AS"/>
</dbReference>
<evidence type="ECO:0000256" key="3">
    <source>
        <dbReference type="ARBA" id="ARBA00022786"/>
    </source>
</evidence>
<keyword evidence="3" id="KW-0833">Ubl conjugation pathway</keyword>
<dbReference type="SUPFAM" id="SSF56112">
    <property type="entry name" value="Protein kinase-like (PK-like)"/>
    <property type="match status" value="1"/>
</dbReference>
<dbReference type="PROSITE" id="PS50011">
    <property type="entry name" value="PROTEIN_KINASE_DOM"/>
    <property type="match status" value="1"/>
</dbReference>
<organism evidence="5">
    <name type="scientific">Aegilops tauschii</name>
    <name type="common">Tausch's goatgrass</name>
    <name type="synonym">Aegilops squarrosa</name>
    <dbReference type="NCBI Taxonomy" id="37682"/>
    <lineage>
        <taxon>Eukaryota</taxon>
        <taxon>Viridiplantae</taxon>
        <taxon>Streptophyta</taxon>
        <taxon>Embryophyta</taxon>
        <taxon>Tracheophyta</taxon>
        <taxon>Spermatophyta</taxon>
        <taxon>Magnoliopsida</taxon>
        <taxon>Liliopsida</taxon>
        <taxon>Poales</taxon>
        <taxon>Poaceae</taxon>
        <taxon>BOP clade</taxon>
        <taxon>Pooideae</taxon>
        <taxon>Triticodae</taxon>
        <taxon>Triticeae</taxon>
        <taxon>Triticinae</taxon>
        <taxon>Aegilops</taxon>
    </lineage>
</organism>
<protein>
    <recommendedName>
        <fullName evidence="2">RING-type E3 ubiquitin transferase</fullName>
        <ecNumber evidence="2">2.3.2.27</ecNumber>
    </recommendedName>
</protein>
<dbReference type="PROSITE" id="PS00108">
    <property type="entry name" value="PROTEIN_KINASE_ST"/>
    <property type="match status" value="1"/>
</dbReference>
<dbReference type="Pfam" id="PF00069">
    <property type="entry name" value="Pkinase"/>
    <property type="match status" value="1"/>
</dbReference>
<evidence type="ECO:0000313" key="5">
    <source>
        <dbReference type="EnsemblPlants" id="EMT24968"/>
    </source>
</evidence>